<organism evidence="2 3">
    <name type="scientific">Vicia faba</name>
    <name type="common">Broad bean</name>
    <name type="synonym">Faba vulgaris</name>
    <dbReference type="NCBI Taxonomy" id="3906"/>
    <lineage>
        <taxon>Eukaryota</taxon>
        <taxon>Viridiplantae</taxon>
        <taxon>Streptophyta</taxon>
        <taxon>Embryophyta</taxon>
        <taxon>Tracheophyta</taxon>
        <taxon>Spermatophyta</taxon>
        <taxon>Magnoliopsida</taxon>
        <taxon>eudicotyledons</taxon>
        <taxon>Gunneridae</taxon>
        <taxon>Pentapetalae</taxon>
        <taxon>rosids</taxon>
        <taxon>fabids</taxon>
        <taxon>Fabales</taxon>
        <taxon>Fabaceae</taxon>
        <taxon>Papilionoideae</taxon>
        <taxon>50 kb inversion clade</taxon>
        <taxon>NPAAA clade</taxon>
        <taxon>Hologalegina</taxon>
        <taxon>IRL clade</taxon>
        <taxon>Fabeae</taxon>
        <taxon>Vicia</taxon>
    </lineage>
</organism>
<evidence type="ECO:0000313" key="3">
    <source>
        <dbReference type="Proteomes" id="UP001157006"/>
    </source>
</evidence>
<gene>
    <name evidence="2" type="ORF">VFH_V045960</name>
</gene>
<proteinExistence type="predicted"/>
<protein>
    <recommendedName>
        <fullName evidence="1">DUF7745 domain-containing protein</fullName>
    </recommendedName>
</protein>
<reference evidence="2 3" key="1">
    <citation type="submission" date="2023-01" db="EMBL/GenBank/DDBJ databases">
        <authorList>
            <person name="Kreplak J."/>
        </authorList>
    </citation>
    <scope>NUCLEOTIDE SEQUENCE [LARGE SCALE GENOMIC DNA]</scope>
</reference>
<dbReference type="InterPro" id="IPR056647">
    <property type="entry name" value="DUF7745"/>
</dbReference>
<dbReference type="AlphaFoldDB" id="A0AAV1ATL5"/>
<feature type="domain" description="DUF7745" evidence="1">
    <location>
        <begin position="20"/>
        <end position="145"/>
    </location>
</feature>
<dbReference type="EMBL" id="OX451740">
    <property type="protein sequence ID" value="CAI8612673.1"/>
    <property type="molecule type" value="Genomic_DNA"/>
</dbReference>
<evidence type="ECO:0000259" key="1">
    <source>
        <dbReference type="Pfam" id="PF24924"/>
    </source>
</evidence>
<dbReference type="Pfam" id="PF24924">
    <property type="entry name" value="DUF7745"/>
    <property type="match status" value="1"/>
</dbReference>
<dbReference type="Proteomes" id="UP001157006">
    <property type="component" value="Chromosome 5"/>
</dbReference>
<evidence type="ECO:0000313" key="2">
    <source>
        <dbReference type="EMBL" id="CAI8612673.1"/>
    </source>
</evidence>
<keyword evidence="3" id="KW-1185">Reference proteome</keyword>
<accession>A0AAV1ATL5</accession>
<name>A0AAV1ATL5_VICFA</name>
<sequence length="167" mass="19146">MASMRRNIIRISFVQIPTQLKDLVSKVPDTSSFIRRHGHLLGLVTSKMDEQMMSVLCQFFDPLYHCFTFPDYQLVPTLEEFYDLLGISILEQMPFTGWEKALRPEEIASTLHLTKAEVMSNWDTRSGTRGFLAKFLVDPANQFWDSLTFSGIRGHPGSSHLWFGVIS</sequence>
<dbReference type="PANTHER" id="PTHR48201">
    <property type="entry name" value="PROTEIN, PUTATIVE-RELATED"/>
    <property type="match status" value="1"/>
</dbReference>
<dbReference type="PANTHER" id="PTHR48201:SF12">
    <property type="entry name" value="AMINOTRANSFERASE-LIKE PLANT MOBILE DOMAIN-CONTAINING PROTEIN"/>
    <property type="match status" value="1"/>
</dbReference>